<evidence type="ECO:0000313" key="2">
    <source>
        <dbReference type="EMBL" id="MFB9204511.1"/>
    </source>
</evidence>
<feature type="compositionally biased region" description="Basic and acidic residues" evidence="1">
    <location>
        <begin position="36"/>
        <end position="70"/>
    </location>
</feature>
<organism evidence="2 3">
    <name type="scientific">Nonomuraea spiralis</name>
    <dbReference type="NCBI Taxonomy" id="46182"/>
    <lineage>
        <taxon>Bacteria</taxon>
        <taxon>Bacillati</taxon>
        <taxon>Actinomycetota</taxon>
        <taxon>Actinomycetes</taxon>
        <taxon>Streptosporangiales</taxon>
        <taxon>Streptosporangiaceae</taxon>
        <taxon>Nonomuraea</taxon>
    </lineage>
</organism>
<feature type="compositionally biased region" description="Basic and acidic residues" evidence="1">
    <location>
        <begin position="227"/>
        <end position="246"/>
    </location>
</feature>
<sequence>MRNSRSEDELKVPSQRSDETRGDEDKDLVDETGGGYEDRDPRARDPRVREEAGSGQVRHDDGRFGPEDRTGSTAGAGDTAGTAGTGDYEGTRHDEGATQSEAAPQSEGSVHGEGLAHGEGGGRSEGLGEGAGRGAFGRRDEIAHAPATHGYASTAPGEDDDEPPYKDPYASTGPAGDLPADPERDNPLGRGADRDRDPDPAHTGIPADEAPGYETSRDTLPGTTPHPGEHPEDKLVHSGRSTDDQSHGGWATGEQPYGGRTADEDPHDGLADGGPADDGLAHNEPTEGVPTEGGPTDHRPTDGRLTDGRLTDGGLTDGGLTDGGRSGEKGPADDVPSHAAPLEVGLFDQDPAQVQARWRDLQASFVDDPAEAIQHADGLVGEVVESLTNSLTSRTDALRERWKDVDSPDTEDLRQAFRDYRNVLERLLALSTHGSSQETRR</sequence>
<reference evidence="2 3" key="1">
    <citation type="submission" date="2024-09" db="EMBL/GenBank/DDBJ databases">
        <authorList>
            <person name="Sun Q."/>
            <person name="Mori K."/>
        </authorList>
    </citation>
    <scope>NUCLEOTIDE SEQUENCE [LARGE SCALE GENOMIC DNA]</scope>
    <source>
        <strain evidence="2 3">CCM 3426</strain>
    </source>
</reference>
<feature type="region of interest" description="Disordered" evidence="1">
    <location>
        <begin position="1"/>
        <end position="340"/>
    </location>
</feature>
<name>A0ABV5IJ43_9ACTN</name>
<dbReference type="EMBL" id="JBHMEI010000018">
    <property type="protein sequence ID" value="MFB9204511.1"/>
    <property type="molecule type" value="Genomic_DNA"/>
</dbReference>
<feature type="compositionally biased region" description="Basic and acidic residues" evidence="1">
    <location>
        <begin position="261"/>
        <end position="270"/>
    </location>
</feature>
<feature type="compositionally biased region" description="Basic and acidic residues" evidence="1">
    <location>
        <begin position="181"/>
        <end position="200"/>
    </location>
</feature>
<feature type="compositionally biased region" description="Gly residues" evidence="1">
    <location>
        <begin position="123"/>
        <end position="135"/>
    </location>
</feature>
<evidence type="ECO:0000313" key="3">
    <source>
        <dbReference type="Proteomes" id="UP001589647"/>
    </source>
</evidence>
<feature type="compositionally biased region" description="Low complexity" evidence="1">
    <location>
        <begin position="71"/>
        <end position="88"/>
    </location>
</feature>
<feature type="compositionally biased region" description="Basic and acidic residues" evidence="1">
    <location>
        <begin position="295"/>
        <end position="310"/>
    </location>
</feature>
<keyword evidence="3" id="KW-1185">Reference proteome</keyword>
<feature type="compositionally biased region" description="Basic and acidic residues" evidence="1">
    <location>
        <begin position="325"/>
        <end position="336"/>
    </location>
</feature>
<comment type="caution">
    <text evidence="2">The sequence shown here is derived from an EMBL/GenBank/DDBJ whole genome shotgun (WGS) entry which is preliminary data.</text>
</comment>
<proteinExistence type="predicted"/>
<evidence type="ECO:0000256" key="1">
    <source>
        <dbReference type="SAM" id="MobiDB-lite"/>
    </source>
</evidence>
<dbReference type="RefSeq" id="WP_189652555.1">
    <property type="nucleotide sequence ID" value="NZ_BMRC01000029.1"/>
</dbReference>
<feature type="compositionally biased region" description="Polar residues" evidence="1">
    <location>
        <begin position="97"/>
        <end position="108"/>
    </location>
</feature>
<dbReference type="Proteomes" id="UP001589647">
    <property type="component" value="Unassembled WGS sequence"/>
</dbReference>
<feature type="compositionally biased region" description="Basic and acidic residues" evidence="1">
    <location>
        <begin position="1"/>
        <end position="24"/>
    </location>
</feature>
<accession>A0ABV5IJ43</accession>
<protein>
    <submittedName>
        <fullName evidence="2">Uncharacterized protein</fullName>
    </submittedName>
</protein>
<feature type="compositionally biased region" description="Gly residues" evidence="1">
    <location>
        <begin position="315"/>
        <end position="324"/>
    </location>
</feature>
<gene>
    <name evidence="2" type="ORF">ACFFV7_25185</name>
</gene>